<organism evidence="3">
    <name type="scientific">Caenorhabditis brenneri</name>
    <name type="common">Nematode worm</name>
    <dbReference type="NCBI Taxonomy" id="135651"/>
    <lineage>
        <taxon>Eukaryota</taxon>
        <taxon>Metazoa</taxon>
        <taxon>Ecdysozoa</taxon>
        <taxon>Nematoda</taxon>
        <taxon>Chromadorea</taxon>
        <taxon>Rhabditida</taxon>
        <taxon>Rhabditina</taxon>
        <taxon>Rhabditomorpha</taxon>
        <taxon>Rhabditoidea</taxon>
        <taxon>Rhabditidae</taxon>
        <taxon>Peloderinae</taxon>
        <taxon>Caenorhabditis</taxon>
    </lineage>
</organism>
<dbReference type="InterPro" id="IPR001810">
    <property type="entry name" value="F-box_dom"/>
</dbReference>
<name>G0N691_CAEBE</name>
<dbReference type="EMBL" id="GL379842">
    <property type="protein sequence ID" value="EGT53560.1"/>
    <property type="molecule type" value="Genomic_DNA"/>
</dbReference>
<gene>
    <name evidence="2" type="ORF">CAEBREN_16617</name>
</gene>
<dbReference type="AlphaFoldDB" id="G0N691"/>
<accession>G0N691</accession>
<evidence type="ECO:0000259" key="1">
    <source>
        <dbReference type="PROSITE" id="PS50181"/>
    </source>
</evidence>
<protein>
    <recommendedName>
        <fullName evidence="1">F-box domain-containing protein</fullName>
    </recommendedName>
</protein>
<reference evidence="3" key="1">
    <citation type="submission" date="2011-07" db="EMBL/GenBank/DDBJ databases">
        <authorList>
            <consortium name="Caenorhabditis brenneri Sequencing and Analysis Consortium"/>
            <person name="Wilson R.K."/>
        </authorList>
    </citation>
    <scope>NUCLEOTIDE SEQUENCE [LARGE SCALE GENOMIC DNA]</scope>
    <source>
        <strain evidence="3">PB2801</strain>
    </source>
</reference>
<evidence type="ECO:0000313" key="2">
    <source>
        <dbReference type="EMBL" id="EGT53560.1"/>
    </source>
</evidence>
<evidence type="ECO:0000313" key="3">
    <source>
        <dbReference type="Proteomes" id="UP000008068"/>
    </source>
</evidence>
<sequence>MVFPLRCLPLLAAIKVIKSLDVEDFISFIRMSPRMKNLVKLSKVHIHLIVFGDTNIGFQKLSDPGRTKWVQLFLEPNSSEKQTNLPFEPSVHQKSMPTFEENLEEYRRKMNEFVDMFTVTCADFDMRGVPSYICMQYLEYATNFGIKLKKVLVFISDEHGVDCGRDVLRDRKFEIERADGMKANICCYGTRFSIGDAELFY</sequence>
<proteinExistence type="predicted"/>
<dbReference type="PROSITE" id="PS50181">
    <property type="entry name" value="FBOX"/>
    <property type="match status" value="1"/>
</dbReference>
<dbReference type="HOGENOM" id="CLU_1361503_0_0_1"/>
<dbReference type="Proteomes" id="UP000008068">
    <property type="component" value="Unassembled WGS sequence"/>
</dbReference>
<feature type="domain" description="F-box" evidence="1">
    <location>
        <begin position="2"/>
        <end position="48"/>
    </location>
</feature>
<dbReference type="InParanoid" id="G0N691"/>
<keyword evidence="3" id="KW-1185">Reference proteome</keyword>